<comment type="caution">
    <text evidence="1">The sequence shown here is derived from an EMBL/GenBank/DDBJ whole genome shotgun (WGS) entry which is preliminary data.</text>
</comment>
<accession>A0ABT8LEV8</accession>
<organism evidence="1 2">
    <name type="scientific">Agaribacillus aureus</name>
    <dbReference type="NCBI Taxonomy" id="3051825"/>
    <lineage>
        <taxon>Bacteria</taxon>
        <taxon>Pseudomonadati</taxon>
        <taxon>Bacteroidota</taxon>
        <taxon>Cytophagia</taxon>
        <taxon>Cytophagales</taxon>
        <taxon>Splendidivirgaceae</taxon>
        <taxon>Agaribacillus</taxon>
    </lineage>
</organism>
<gene>
    <name evidence="1" type="ORF">QQ020_28835</name>
</gene>
<dbReference type="EMBL" id="JAUJEB010000007">
    <property type="protein sequence ID" value="MDN5216113.1"/>
    <property type="molecule type" value="Genomic_DNA"/>
</dbReference>
<evidence type="ECO:0008006" key="3">
    <source>
        <dbReference type="Google" id="ProtNLM"/>
    </source>
</evidence>
<evidence type="ECO:0000313" key="2">
    <source>
        <dbReference type="Proteomes" id="UP001172083"/>
    </source>
</evidence>
<sequence length="97" mass="11110">MQILAIDKPQQGITEEALAPHLPQELAQTIGLYLEEKIRTFYFRKDRPGVIFLLESDSMAHAREMLDQLPLVQEKLLDFDLIPIGPLKPLEMLLQNA</sequence>
<proteinExistence type="predicted"/>
<dbReference type="Proteomes" id="UP001172083">
    <property type="component" value="Unassembled WGS sequence"/>
</dbReference>
<dbReference type="RefSeq" id="WP_346761446.1">
    <property type="nucleotide sequence ID" value="NZ_JAUJEB010000007.1"/>
</dbReference>
<evidence type="ECO:0000313" key="1">
    <source>
        <dbReference type="EMBL" id="MDN5216113.1"/>
    </source>
</evidence>
<keyword evidence="2" id="KW-1185">Reference proteome</keyword>
<name>A0ABT8LEV8_9BACT</name>
<dbReference type="Gene3D" id="3.30.70.1060">
    <property type="entry name" value="Dimeric alpha+beta barrel"/>
    <property type="match status" value="1"/>
</dbReference>
<reference evidence="1" key="1">
    <citation type="submission" date="2023-06" db="EMBL/GenBank/DDBJ databases">
        <title>Genomic of Agaribacillus aureum.</title>
        <authorList>
            <person name="Wang G."/>
        </authorList>
    </citation>
    <scope>NUCLEOTIDE SEQUENCE</scope>
    <source>
        <strain evidence="1">BMA12</strain>
    </source>
</reference>
<protein>
    <recommendedName>
        <fullName evidence="3">Muconolactone isomerase domain-containing protein</fullName>
    </recommendedName>
</protein>